<evidence type="ECO:0000256" key="5">
    <source>
        <dbReference type="ARBA" id="ARBA00023172"/>
    </source>
</evidence>
<dbReference type="Pfam" id="PF00239">
    <property type="entry name" value="Resolvase"/>
    <property type="match status" value="1"/>
</dbReference>
<evidence type="ECO:0000256" key="1">
    <source>
        <dbReference type="ARBA" id="ARBA00009913"/>
    </source>
</evidence>
<accession>A0A7Y3YSL7</accession>
<feature type="coiled-coil region" evidence="8">
    <location>
        <begin position="72"/>
        <end position="133"/>
    </location>
</feature>
<sequence>MTQLIGYARVSSASQNLDAQLDQLKLAGCEKIFTDKINGTKKDRPGWQEMMNYVRTGDMLIIMELSRMSRSLSHLLEIVDELKDRKVELKSLRENIDTSTATGRAFLSIMGAISQMELEIKAERAEAGRAAAKARGKSGGRPRIDPDKLEQARILYQNSDKSAREVCELFGFSRRTLFSYMKNHKKP</sequence>
<evidence type="ECO:0000256" key="3">
    <source>
        <dbReference type="ARBA" id="ARBA00023100"/>
    </source>
</evidence>
<feature type="active site" description="O-(5'-phospho-DNA)-serine intermediate" evidence="6 7">
    <location>
        <position position="11"/>
    </location>
</feature>
<dbReference type="InterPro" id="IPR006119">
    <property type="entry name" value="Resolv_N"/>
</dbReference>
<dbReference type="InterPro" id="IPR006118">
    <property type="entry name" value="Recombinase_CS"/>
</dbReference>
<dbReference type="InterPro" id="IPR036162">
    <property type="entry name" value="Resolvase-like_N_sf"/>
</dbReference>
<comment type="caution">
    <text evidence="10">The sequence shown here is derived from an EMBL/GenBank/DDBJ whole genome shotgun (WGS) entry which is preliminary data.</text>
</comment>
<dbReference type="GO" id="GO:0003677">
    <property type="term" value="F:DNA binding"/>
    <property type="evidence" value="ECO:0007669"/>
    <property type="project" value="UniProtKB-KW"/>
</dbReference>
<dbReference type="FunFam" id="3.40.50.1390:FF:000001">
    <property type="entry name" value="DNA recombinase"/>
    <property type="match status" value="1"/>
</dbReference>
<keyword evidence="4" id="KW-0238">DNA-binding</keyword>
<evidence type="ECO:0000313" key="11">
    <source>
        <dbReference type="Proteomes" id="UP000525336"/>
    </source>
</evidence>
<evidence type="ECO:0000256" key="6">
    <source>
        <dbReference type="PIRSR" id="PIRSR606118-50"/>
    </source>
</evidence>
<dbReference type="PROSITE" id="PS00397">
    <property type="entry name" value="RECOMBINASES_1"/>
    <property type="match status" value="1"/>
</dbReference>
<dbReference type="Gene3D" id="3.40.50.1390">
    <property type="entry name" value="Resolvase, N-terminal catalytic domain"/>
    <property type="match status" value="1"/>
</dbReference>
<reference evidence="10 11" key="1">
    <citation type="submission" date="2019-09" db="EMBL/GenBank/DDBJ databases">
        <title>Draft genome sequencing and comparative genomics of hatchery-associated Vibrios.</title>
        <authorList>
            <person name="Kehlet-Delgado H."/>
            <person name="Mueller R.S."/>
        </authorList>
    </citation>
    <scope>NUCLEOTIDE SEQUENCE [LARGE SCALE GENOMIC DNA]</scope>
    <source>
        <strain evidence="10 11">00-90-10</strain>
    </source>
</reference>
<evidence type="ECO:0000256" key="8">
    <source>
        <dbReference type="SAM" id="Coils"/>
    </source>
</evidence>
<dbReference type="InterPro" id="IPR050639">
    <property type="entry name" value="SSR_resolvase"/>
</dbReference>
<evidence type="ECO:0000313" key="10">
    <source>
        <dbReference type="EMBL" id="NOH35986.1"/>
    </source>
</evidence>
<organism evidence="10 11">
    <name type="scientific">Vibrio chagasii</name>
    <dbReference type="NCBI Taxonomy" id="170679"/>
    <lineage>
        <taxon>Bacteria</taxon>
        <taxon>Pseudomonadati</taxon>
        <taxon>Pseudomonadota</taxon>
        <taxon>Gammaproteobacteria</taxon>
        <taxon>Vibrionales</taxon>
        <taxon>Vibrionaceae</taxon>
        <taxon>Vibrio</taxon>
    </lineage>
</organism>
<dbReference type="SUPFAM" id="SSF53041">
    <property type="entry name" value="Resolvase-like"/>
    <property type="match status" value="1"/>
</dbReference>
<keyword evidence="8" id="KW-0175">Coiled coil</keyword>
<dbReference type="AlphaFoldDB" id="A0A7Y3YSL7"/>
<keyword evidence="2" id="KW-0229">DNA integration</keyword>
<evidence type="ECO:0000256" key="4">
    <source>
        <dbReference type="ARBA" id="ARBA00023125"/>
    </source>
</evidence>
<gene>
    <name evidence="10" type="ORF">F0245_21945</name>
</gene>
<comment type="similarity">
    <text evidence="1">Belongs to the site-specific recombinase resolvase family.</text>
</comment>
<dbReference type="GO" id="GO:0000150">
    <property type="term" value="F:DNA strand exchange activity"/>
    <property type="evidence" value="ECO:0007669"/>
    <property type="project" value="UniProtKB-KW"/>
</dbReference>
<evidence type="ECO:0000259" key="9">
    <source>
        <dbReference type="PROSITE" id="PS51736"/>
    </source>
</evidence>
<evidence type="ECO:0000256" key="7">
    <source>
        <dbReference type="PROSITE-ProRule" id="PRU10137"/>
    </source>
</evidence>
<dbReference type="Proteomes" id="UP000525336">
    <property type="component" value="Unassembled WGS sequence"/>
</dbReference>
<keyword evidence="3" id="KW-0230">DNA invertase</keyword>
<feature type="domain" description="Resolvase/invertase-type recombinase catalytic" evidence="9">
    <location>
        <begin position="3"/>
        <end position="136"/>
    </location>
</feature>
<proteinExistence type="inferred from homology"/>
<dbReference type="EMBL" id="VTXW01000033">
    <property type="protein sequence ID" value="NOH35986.1"/>
    <property type="molecule type" value="Genomic_DNA"/>
</dbReference>
<dbReference type="PANTHER" id="PTHR30461:SF26">
    <property type="entry name" value="RESOLVASE HOMOLOG YNEB"/>
    <property type="match status" value="1"/>
</dbReference>
<dbReference type="GO" id="GO:0015074">
    <property type="term" value="P:DNA integration"/>
    <property type="evidence" value="ECO:0007669"/>
    <property type="project" value="UniProtKB-KW"/>
</dbReference>
<dbReference type="PANTHER" id="PTHR30461">
    <property type="entry name" value="DNA-INVERTASE FROM LAMBDOID PROPHAGE"/>
    <property type="match status" value="1"/>
</dbReference>
<dbReference type="RefSeq" id="WP_171369226.1">
    <property type="nucleotide sequence ID" value="NZ_VTXW01000033.1"/>
</dbReference>
<name>A0A7Y3YSL7_9VIBR</name>
<dbReference type="CDD" id="cd03768">
    <property type="entry name" value="SR_ResInv"/>
    <property type="match status" value="1"/>
</dbReference>
<dbReference type="PROSITE" id="PS51736">
    <property type="entry name" value="RECOMBINASES_3"/>
    <property type="match status" value="1"/>
</dbReference>
<keyword evidence="5" id="KW-0233">DNA recombination</keyword>
<protein>
    <submittedName>
        <fullName evidence="10">Recombinase family protein</fullName>
    </submittedName>
</protein>
<dbReference type="SMART" id="SM00857">
    <property type="entry name" value="Resolvase"/>
    <property type="match status" value="1"/>
</dbReference>
<evidence type="ECO:0000256" key="2">
    <source>
        <dbReference type="ARBA" id="ARBA00022908"/>
    </source>
</evidence>